<dbReference type="SUPFAM" id="SSF52540">
    <property type="entry name" value="P-loop containing nucleoside triphosphate hydrolases"/>
    <property type="match status" value="1"/>
</dbReference>
<organism evidence="16 17">
    <name type="scientific">Aspergillus nanangensis</name>
    <dbReference type="NCBI Taxonomy" id="2582783"/>
    <lineage>
        <taxon>Eukaryota</taxon>
        <taxon>Fungi</taxon>
        <taxon>Dikarya</taxon>
        <taxon>Ascomycota</taxon>
        <taxon>Pezizomycotina</taxon>
        <taxon>Eurotiomycetes</taxon>
        <taxon>Eurotiomycetidae</taxon>
        <taxon>Eurotiales</taxon>
        <taxon>Aspergillaceae</taxon>
        <taxon>Aspergillus</taxon>
        <taxon>Aspergillus subgen. Circumdati</taxon>
    </lineage>
</organism>
<dbReference type="InterPro" id="IPR003959">
    <property type="entry name" value="ATPase_AAA_core"/>
</dbReference>
<evidence type="ECO:0000256" key="6">
    <source>
        <dbReference type="ARBA" id="ARBA00022801"/>
    </source>
</evidence>
<sequence>MASPNISTPSSSSSILAPSDNLMLDALIPGYSFVSQLLSSQLHIDLSQYVPYIITCFLIAALVQYTWDRVKYAFKAYWVSTAEIRPDDDIYNYLMYWLARQSFTTRMMHFLAGTRTNNSYRNSDDDTEDAEFDSEDEYDQDGNALAFDDYWAKVKNRDKYKRLRFTPSEGIHYFWFRGRLLAFARVREASGYMRWTMSERLHLYCFGRDPSILKELLAEAQGMYVARDTNNTLIYCGQRNGGGGGYVNWVRCMSRAPRSLSTVVLDGAQKHSFVADIKGYLHPRTRRWYSNRGIPYRRGYLLHGPPGTGKTSLCFATAGLLGVSLYLLNLSSKSFNEDDLMSLFQDLPRRCIVLLEDVDCAGMTQMRDPQSNKNKNEPGNGNIGNRKNSKKEDDAELKGISLSGLLNVIDGVAASEGRILVMTTNHAETLDPALVRPGRVDMSINFTFAHHADVKQLFLGIYSTLEGDLYSVRNSLNPRTNEKKKIVCKIPPAPWQRLSQEAIDALGEEFATNIPEGEFTAAEIQGYLLHYKTDPERAVEEVEKWVNEMRTKRRERESRPSSSSSAKTEDKK</sequence>
<dbReference type="GO" id="GO:0005743">
    <property type="term" value="C:mitochondrial inner membrane"/>
    <property type="evidence" value="ECO:0007669"/>
    <property type="project" value="UniProtKB-SubCell"/>
</dbReference>
<comment type="similarity">
    <text evidence="2">Belongs to the AAA ATPase family. BCS1 subfamily.</text>
</comment>
<dbReference type="SMART" id="SM01024">
    <property type="entry name" value="BCS1_N"/>
    <property type="match status" value="1"/>
</dbReference>
<reference evidence="16" key="2">
    <citation type="submission" date="2020-02" db="EMBL/GenBank/DDBJ databases">
        <authorList>
            <person name="Gilchrist C.L.M."/>
            <person name="Chooi Y.-H."/>
        </authorList>
    </citation>
    <scope>NUCLEOTIDE SEQUENCE</scope>
    <source>
        <strain evidence="16">MST-FP2251</strain>
    </source>
</reference>
<dbReference type="InterPro" id="IPR014851">
    <property type="entry name" value="BCS1_N"/>
</dbReference>
<reference evidence="16" key="1">
    <citation type="journal article" date="2019" name="Beilstein J. Org. Chem.">
        <title>Nanangenines: drimane sesquiterpenoids as the dominant metabolite cohort of a novel Australian fungus, Aspergillus nanangensis.</title>
        <authorList>
            <person name="Lacey H.J."/>
            <person name="Gilchrist C.L.M."/>
            <person name="Crombie A."/>
            <person name="Kalaitzis J.A."/>
            <person name="Vuong D."/>
            <person name="Rutledge P.J."/>
            <person name="Turner P."/>
            <person name="Pitt J.I."/>
            <person name="Lacey E."/>
            <person name="Chooi Y.H."/>
            <person name="Piggott A.M."/>
        </authorList>
    </citation>
    <scope>NUCLEOTIDE SEQUENCE</scope>
    <source>
        <strain evidence="16">MST-FP2251</strain>
    </source>
</reference>
<dbReference type="InterPro" id="IPR003593">
    <property type="entry name" value="AAA+_ATPase"/>
</dbReference>
<keyword evidence="9" id="KW-0496">Mitochondrion</keyword>
<feature type="region of interest" description="Disordered" evidence="13">
    <location>
        <begin position="364"/>
        <end position="394"/>
    </location>
</feature>
<dbReference type="PANTHER" id="PTHR23070">
    <property type="entry name" value="BCS1 AAA-TYPE ATPASE"/>
    <property type="match status" value="1"/>
</dbReference>
<comment type="subcellular location">
    <subcellularLocation>
        <location evidence="1">Mitochondrion inner membrane</location>
        <topology evidence="1">Single-pass membrane protein</topology>
    </subcellularLocation>
</comment>
<accession>A0AAD4GMD9</accession>
<keyword evidence="6" id="KW-0378">Hydrolase</keyword>
<dbReference type="Gene3D" id="3.40.50.300">
    <property type="entry name" value="P-loop containing nucleotide triphosphate hydrolases"/>
    <property type="match status" value="1"/>
</dbReference>
<feature type="compositionally biased region" description="Basic and acidic residues" evidence="13">
    <location>
        <begin position="548"/>
        <end position="559"/>
    </location>
</feature>
<dbReference type="SMART" id="SM00382">
    <property type="entry name" value="AAA"/>
    <property type="match status" value="1"/>
</dbReference>
<evidence type="ECO:0000256" key="7">
    <source>
        <dbReference type="ARBA" id="ARBA00022840"/>
    </source>
</evidence>
<dbReference type="InterPro" id="IPR027417">
    <property type="entry name" value="P-loop_NTPase"/>
</dbReference>
<gene>
    <name evidence="16" type="ORF">FE257_004359</name>
</gene>
<dbReference type="Pfam" id="PF08740">
    <property type="entry name" value="BCS1_N"/>
    <property type="match status" value="1"/>
</dbReference>
<evidence type="ECO:0000256" key="1">
    <source>
        <dbReference type="ARBA" id="ARBA00004434"/>
    </source>
</evidence>
<keyword evidence="3" id="KW-0812">Transmembrane</keyword>
<evidence type="ECO:0000256" key="3">
    <source>
        <dbReference type="ARBA" id="ARBA00022692"/>
    </source>
</evidence>
<keyword evidence="17" id="KW-1185">Reference proteome</keyword>
<evidence type="ECO:0000256" key="12">
    <source>
        <dbReference type="RuleBase" id="RU003651"/>
    </source>
</evidence>
<evidence type="ECO:0000259" key="15">
    <source>
        <dbReference type="SMART" id="SM01024"/>
    </source>
</evidence>
<keyword evidence="4 12" id="KW-0547">Nucleotide-binding</keyword>
<dbReference type="Proteomes" id="UP001194746">
    <property type="component" value="Unassembled WGS sequence"/>
</dbReference>
<feature type="region of interest" description="Disordered" evidence="13">
    <location>
        <begin position="548"/>
        <end position="572"/>
    </location>
</feature>
<dbReference type="InterPro" id="IPR057495">
    <property type="entry name" value="AAA_lid_BCS1"/>
</dbReference>
<dbReference type="Pfam" id="PF25426">
    <property type="entry name" value="AAA_lid_BCS1"/>
    <property type="match status" value="1"/>
</dbReference>
<dbReference type="GO" id="GO:0005524">
    <property type="term" value="F:ATP binding"/>
    <property type="evidence" value="ECO:0007669"/>
    <property type="project" value="UniProtKB-KW"/>
</dbReference>
<evidence type="ECO:0000256" key="5">
    <source>
        <dbReference type="ARBA" id="ARBA00022792"/>
    </source>
</evidence>
<evidence type="ECO:0000256" key="10">
    <source>
        <dbReference type="ARBA" id="ARBA00023136"/>
    </source>
</evidence>
<proteinExistence type="inferred from homology"/>
<feature type="compositionally biased region" description="Polar residues" evidence="13">
    <location>
        <begin position="367"/>
        <end position="386"/>
    </location>
</feature>
<feature type="domain" description="BCS1 N-terminal" evidence="15">
    <location>
        <begin position="52"/>
        <end position="263"/>
    </location>
</feature>
<dbReference type="PROSITE" id="PS00674">
    <property type="entry name" value="AAA"/>
    <property type="match status" value="1"/>
</dbReference>
<evidence type="ECO:0000256" key="8">
    <source>
        <dbReference type="ARBA" id="ARBA00022989"/>
    </source>
</evidence>
<evidence type="ECO:0000256" key="11">
    <source>
        <dbReference type="ARBA" id="ARBA00048778"/>
    </source>
</evidence>
<evidence type="ECO:0000256" key="4">
    <source>
        <dbReference type="ARBA" id="ARBA00022741"/>
    </source>
</evidence>
<dbReference type="EMBL" id="VCAU01000195">
    <property type="protein sequence ID" value="KAF9882989.1"/>
    <property type="molecule type" value="Genomic_DNA"/>
</dbReference>
<evidence type="ECO:0000313" key="17">
    <source>
        <dbReference type="Proteomes" id="UP001194746"/>
    </source>
</evidence>
<name>A0AAD4GMD9_ASPNN</name>
<dbReference type="Pfam" id="PF00004">
    <property type="entry name" value="AAA"/>
    <property type="match status" value="2"/>
</dbReference>
<comment type="caution">
    <text evidence="16">The sequence shown here is derived from an EMBL/GenBank/DDBJ whole genome shotgun (WGS) entry which is preliminary data.</text>
</comment>
<dbReference type="AlphaFoldDB" id="A0AAD4GMD9"/>
<evidence type="ECO:0000256" key="2">
    <source>
        <dbReference type="ARBA" id="ARBA00007448"/>
    </source>
</evidence>
<evidence type="ECO:0000259" key="14">
    <source>
        <dbReference type="SMART" id="SM00382"/>
    </source>
</evidence>
<dbReference type="GO" id="GO:0016887">
    <property type="term" value="F:ATP hydrolysis activity"/>
    <property type="evidence" value="ECO:0007669"/>
    <property type="project" value="InterPro"/>
</dbReference>
<evidence type="ECO:0000256" key="9">
    <source>
        <dbReference type="ARBA" id="ARBA00023128"/>
    </source>
</evidence>
<evidence type="ECO:0000256" key="13">
    <source>
        <dbReference type="SAM" id="MobiDB-lite"/>
    </source>
</evidence>
<feature type="domain" description="AAA+ ATPase" evidence="14">
    <location>
        <begin position="296"/>
        <end position="450"/>
    </location>
</feature>
<keyword evidence="7 12" id="KW-0067">ATP-binding</keyword>
<comment type="catalytic activity">
    <reaction evidence="11">
        <text>ATP + H2O = ADP + phosphate + H(+)</text>
        <dbReference type="Rhea" id="RHEA:13065"/>
        <dbReference type="ChEBI" id="CHEBI:15377"/>
        <dbReference type="ChEBI" id="CHEBI:15378"/>
        <dbReference type="ChEBI" id="CHEBI:30616"/>
        <dbReference type="ChEBI" id="CHEBI:43474"/>
        <dbReference type="ChEBI" id="CHEBI:456216"/>
    </reaction>
    <physiologicalReaction direction="left-to-right" evidence="11">
        <dbReference type="Rhea" id="RHEA:13066"/>
    </physiologicalReaction>
</comment>
<protein>
    <submittedName>
        <fullName evidence="16">Uncharacterized protein</fullName>
    </submittedName>
</protein>
<dbReference type="InterPro" id="IPR003960">
    <property type="entry name" value="ATPase_AAA_CS"/>
</dbReference>
<keyword evidence="10" id="KW-0472">Membrane</keyword>
<keyword evidence="8" id="KW-1133">Transmembrane helix</keyword>
<dbReference type="InterPro" id="IPR050747">
    <property type="entry name" value="Mitochondrial_chaperone_BCS1"/>
</dbReference>
<keyword evidence="5" id="KW-0999">Mitochondrion inner membrane</keyword>
<evidence type="ECO:0000313" key="16">
    <source>
        <dbReference type="EMBL" id="KAF9882989.1"/>
    </source>
</evidence>